<dbReference type="AlphaFoldDB" id="A0A3M4LND4"/>
<dbReference type="Proteomes" id="UP000277236">
    <property type="component" value="Unassembled WGS sequence"/>
</dbReference>
<evidence type="ECO:0008006" key="3">
    <source>
        <dbReference type="Google" id="ProtNLM"/>
    </source>
</evidence>
<reference evidence="1 2" key="1">
    <citation type="submission" date="2018-08" db="EMBL/GenBank/DDBJ databases">
        <title>Recombination of ecologically and evolutionarily significant loci maintains genetic cohesion in the Pseudomonas syringae species complex.</title>
        <authorList>
            <person name="Dillon M."/>
            <person name="Thakur S."/>
            <person name="Almeida R.N.D."/>
            <person name="Weir B.S."/>
            <person name="Guttman D.S."/>
        </authorList>
    </citation>
    <scope>NUCLEOTIDE SEQUENCE [LARGE SCALE GENOMIC DNA]</scope>
    <source>
        <strain evidence="1 2">ICMP 3353</strain>
    </source>
</reference>
<name>A0A3M4LND4_PSECI</name>
<feature type="non-terminal residue" evidence="1">
    <location>
        <position position="1"/>
    </location>
</feature>
<feature type="non-terminal residue" evidence="1">
    <location>
        <position position="603"/>
    </location>
</feature>
<evidence type="ECO:0000313" key="2">
    <source>
        <dbReference type="Proteomes" id="UP000277236"/>
    </source>
</evidence>
<accession>A0A3M4LND4</accession>
<protein>
    <recommendedName>
        <fullName evidence="3">YD repeat-containing protein</fullName>
    </recommendedName>
</protein>
<evidence type="ECO:0000313" key="1">
    <source>
        <dbReference type="EMBL" id="RMQ42989.1"/>
    </source>
</evidence>
<gene>
    <name evidence="1" type="ORF">ALQ04_04518</name>
</gene>
<proteinExistence type="predicted"/>
<comment type="caution">
    <text evidence="1">The sequence shown here is derived from an EMBL/GenBank/DDBJ whole genome shotgun (WGS) entry which is preliminary data.</text>
</comment>
<organism evidence="1 2">
    <name type="scientific">Pseudomonas cichorii</name>
    <dbReference type="NCBI Taxonomy" id="36746"/>
    <lineage>
        <taxon>Bacteria</taxon>
        <taxon>Pseudomonadati</taxon>
        <taxon>Pseudomonadota</taxon>
        <taxon>Gammaproteobacteria</taxon>
        <taxon>Pseudomonadales</taxon>
        <taxon>Pseudomonadaceae</taxon>
        <taxon>Pseudomonas</taxon>
    </lineage>
</organism>
<sequence length="603" mass="66980">HSNAFNFLSAVQAGVDPRTGQYTCSISLPELKANHLCGPSVPLTLGFSPMSPRDIGFGKGWSLHLSSFDTASRILSLSTGETFRIEGSLAQPTVPERKIDSFHFYSEANNRYRVVHKSGLVEILTLRGGDTVAWVSEIHSAEGHRINLAYETFAGETVLRSISDDYGLLLDISRPGAAQINIDVHPGQGSGGTPLARFGLVLDNGEVTRVILPSDNQAGWHFKYELLHEYLCIAELRNPLGGHEFITYDAQGHEFPQNRYPPLPRVLQYAQHPGFGQPPVEVRYGYSSENFLGFNASGLVWDDDGLDNLYQADPRYLYTSTEMLWVDGQALRSTVRTFNHFHLLTDETITQRDNVLSTRTTYHSIPGLPFAQQPPQCQLPHEVLKIWYHPSASSQTHEEMTRTTFDAFGNLLTQENPDGTLETRRYYPAAGGDGCPADPQGFVRTQQDSTITPAPGAPGDAPVLRTAHRYALQTGVGGATPGWLAMSDERLLQVNGSSETELQHTAFRYIDQPNDRYLHGRKLQETQMLNGCASITDFAYHKARNVRAGETVQHTEISLSTDFDTVRKAHTLQHSLLNGQPLLNRDDNDVEIAYRYDALGRVT</sequence>
<dbReference type="EMBL" id="RBRE01000074">
    <property type="protein sequence ID" value="RMQ42989.1"/>
    <property type="molecule type" value="Genomic_DNA"/>
</dbReference>
<dbReference type="Gene3D" id="2.180.10.10">
    <property type="entry name" value="RHS repeat-associated core"/>
    <property type="match status" value="1"/>
</dbReference>